<dbReference type="GO" id="GO:0022857">
    <property type="term" value="F:transmembrane transporter activity"/>
    <property type="evidence" value="ECO:0007669"/>
    <property type="project" value="InterPro"/>
</dbReference>
<accession>A0A1V5SJN6</accession>
<evidence type="ECO:0000256" key="6">
    <source>
        <dbReference type="ARBA" id="ARBA00022970"/>
    </source>
</evidence>
<evidence type="ECO:0000256" key="2">
    <source>
        <dbReference type="ARBA" id="ARBA00010072"/>
    </source>
</evidence>
<dbReference type="PANTHER" id="PTHR30614">
    <property type="entry name" value="MEMBRANE COMPONENT OF AMINO ACID ABC TRANSPORTER"/>
    <property type="match status" value="1"/>
</dbReference>
<dbReference type="AlphaFoldDB" id="A0A1V5SJN6"/>
<dbReference type="GO" id="GO:0006865">
    <property type="term" value="P:amino acid transport"/>
    <property type="evidence" value="ECO:0007669"/>
    <property type="project" value="UniProtKB-KW"/>
</dbReference>
<comment type="subcellular location">
    <subcellularLocation>
        <location evidence="1">Cell inner membrane</location>
        <topology evidence="1">Multi-pass membrane protein</topology>
    </subcellularLocation>
    <subcellularLocation>
        <location evidence="9">Cell membrane</location>
        <topology evidence="9">Multi-pass membrane protein</topology>
    </subcellularLocation>
</comment>
<keyword evidence="3 9" id="KW-0813">Transport</keyword>
<evidence type="ECO:0000256" key="3">
    <source>
        <dbReference type="ARBA" id="ARBA00022448"/>
    </source>
</evidence>
<keyword evidence="4" id="KW-1003">Cell membrane</keyword>
<dbReference type="EMBL" id="MWBQ01000197">
    <property type="protein sequence ID" value="OQA54769.1"/>
    <property type="molecule type" value="Genomic_DNA"/>
</dbReference>
<dbReference type="GO" id="GO:0043190">
    <property type="term" value="C:ATP-binding cassette (ABC) transporter complex"/>
    <property type="evidence" value="ECO:0007669"/>
    <property type="project" value="InterPro"/>
</dbReference>
<evidence type="ECO:0000256" key="5">
    <source>
        <dbReference type="ARBA" id="ARBA00022692"/>
    </source>
</evidence>
<evidence type="ECO:0000259" key="10">
    <source>
        <dbReference type="PROSITE" id="PS50928"/>
    </source>
</evidence>
<dbReference type="CDD" id="cd06261">
    <property type="entry name" value="TM_PBP2"/>
    <property type="match status" value="1"/>
</dbReference>
<gene>
    <name evidence="11" type="primary">yecS_3</name>
    <name evidence="11" type="ORF">BWY41_01913</name>
</gene>
<dbReference type="Gene3D" id="1.10.3720.10">
    <property type="entry name" value="MetI-like"/>
    <property type="match status" value="1"/>
</dbReference>
<evidence type="ECO:0000256" key="1">
    <source>
        <dbReference type="ARBA" id="ARBA00004429"/>
    </source>
</evidence>
<dbReference type="InterPro" id="IPR000515">
    <property type="entry name" value="MetI-like"/>
</dbReference>
<keyword evidence="8 9" id="KW-0472">Membrane</keyword>
<dbReference type="Proteomes" id="UP000485569">
    <property type="component" value="Unassembled WGS sequence"/>
</dbReference>
<dbReference type="InterPro" id="IPR010065">
    <property type="entry name" value="AA_ABC_transptr_permease_3TM"/>
</dbReference>
<evidence type="ECO:0000256" key="9">
    <source>
        <dbReference type="RuleBase" id="RU363032"/>
    </source>
</evidence>
<comment type="caution">
    <text evidence="11">The sequence shown here is derived from an EMBL/GenBank/DDBJ whole genome shotgun (WGS) entry which is preliminary data.</text>
</comment>
<comment type="similarity">
    <text evidence="2">Belongs to the binding-protein-dependent transport system permease family. HisMQ subfamily.</text>
</comment>
<sequence>MVVLILIDTRLIARVMPMFLSGLVETIKISVLGGIIALIIGTILGILLTLNNKVVKIIIGVYTGFIRSTPLLVQLYFIHFGLPIIGIKLQSFQSAVIALSINCAAYITEIVRGGLNSVDKGQHEAAKALGLSWFQTMKIIVLPQAFQVALPPLISQFSYLIKDTSLAAVVIVPEITYISRKVASQTYRPMESFGIPTLIYFMIFVLLRLLSNFVSTKGQKMVRG</sequence>
<keyword evidence="7 9" id="KW-1133">Transmembrane helix</keyword>
<dbReference type="NCBIfam" id="TIGR01726">
    <property type="entry name" value="HEQRo_perm_3TM"/>
    <property type="match status" value="1"/>
</dbReference>
<evidence type="ECO:0000256" key="4">
    <source>
        <dbReference type="ARBA" id="ARBA00022475"/>
    </source>
</evidence>
<organism evidence="11">
    <name type="scientific">Candidatus Atribacter allofermentans</name>
    <dbReference type="NCBI Taxonomy" id="1852833"/>
    <lineage>
        <taxon>Bacteria</taxon>
        <taxon>Pseudomonadati</taxon>
        <taxon>Atribacterota</taxon>
        <taxon>Atribacteria</taxon>
        <taxon>Atribacterales</taxon>
        <taxon>Atribacteraceae</taxon>
        <taxon>Atribacter</taxon>
    </lineage>
</organism>
<feature type="transmembrane region" description="Helical" evidence="9">
    <location>
        <begin position="27"/>
        <end position="50"/>
    </location>
</feature>
<evidence type="ECO:0000313" key="11">
    <source>
        <dbReference type="EMBL" id="OQA54769.1"/>
    </source>
</evidence>
<dbReference type="PROSITE" id="PS50928">
    <property type="entry name" value="ABC_TM1"/>
    <property type="match status" value="1"/>
</dbReference>
<evidence type="ECO:0000256" key="7">
    <source>
        <dbReference type="ARBA" id="ARBA00022989"/>
    </source>
</evidence>
<name>A0A1V5SJN6_9BACT</name>
<feature type="domain" description="ABC transmembrane type-1" evidence="10">
    <location>
        <begin position="23"/>
        <end position="211"/>
    </location>
</feature>
<dbReference type="InterPro" id="IPR043429">
    <property type="entry name" value="ArtM/GltK/GlnP/TcyL/YhdX-like"/>
</dbReference>
<proteinExistence type="inferred from homology"/>
<feature type="transmembrane region" description="Helical" evidence="9">
    <location>
        <begin position="193"/>
        <end position="214"/>
    </location>
</feature>
<dbReference type="Pfam" id="PF00528">
    <property type="entry name" value="BPD_transp_1"/>
    <property type="match status" value="1"/>
</dbReference>
<dbReference type="PANTHER" id="PTHR30614:SF0">
    <property type="entry name" value="L-CYSTINE TRANSPORT SYSTEM PERMEASE PROTEIN TCYL"/>
    <property type="match status" value="1"/>
</dbReference>
<dbReference type="InterPro" id="IPR035906">
    <property type="entry name" value="MetI-like_sf"/>
</dbReference>
<evidence type="ECO:0000256" key="8">
    <source>
        <dbReference type="ARBA" id="ARBA00023136"/>
    </source>
</evidence>
<reference evidence="11" key="1">
    <citation type="submission" date="2017-02" db="EMBL/GenBank/DDBJ databases">
        <title>Delving into the versatile metabolic prowess of the omnipresent phylum Bacteroidetes.</title>
        <authorList>
            <person name="Nobu M.K."/>
            <person name="Mei R."/>
            <person name="Narihiro T."/>
            <person name="Kuroda K."/>
            <person name="Liu W.-T."/>
        </authorList>
    </citation>
    <scope>NUCLEOTIDE SEQUENCE</scope>
    <source>
        <strain evidence="11">ADurb.Bin276</strain>
    </source>
</reference>
<keyword evidence="5 9" id="KW-0812">Transmembrane</keyword>
<protein>
    <submittedName>
        <fullName evidence="11">Inner membrane amino-acid ABC transporter permease protein YecS</fullName>
    </submittedName>
</protein>
<keyword evidence="6" id="KW-0029">Amino-acid transport</keyword>
<dbReference type="SUPFAM" id="SSF161098">
    <property type="entry name" value="MetI-like"/>
    <property type="match status" value="1"/>
</dbReference>